<name>A0A2H0R472_9BACT</name>
<evidence type="ECO:0000313" key="2">
    <source>
        <dbReference type="EMBL" id="PIR41322.1"/>
    </source>
</evidence>
<dbReference type="Gene3D" id="2.160.20.80">
    <property type="entry name" value="E3 ubiquitin-protein ligase SopA"/>
    <property type="match status" value="1"/>
</dbReference>
<dbReference type="EMBL" id="PCXO01000007">
    <property type="protein sequence ID" value="PIR41322.1"/>
    <property type="molecule type" value="Genomic_DNA"/>
</dbReference>
<evidence type="ECO:0000313" key="3">
    <source>
        <dbReference type="Proteomes" id="UP000230232"/>
    </source>
</evidence>
<comment type="caution">
    <text evidence="2">The sequence shown here is derived from an EMBL/GenBank/DDBJ whole genome shotgun (WGS) entry which is preliminary data.</text>
</comment>
<organism evidence="2 3">
    <name type="scientific">Candidatus Yanofskybacteria bacterium CG10_big_fil_rev_8_21_14_0_10_46_23</name>
    <dbReference type="NCBI Taxonomy" id="1975098"/>
    <lineage>
        <taxon>Bacteria</taxon>
        <taxon>Candidatus Yanofskyibacteriota</taxon>
    </lineage>
</organism>
<gene>
    <name evidence="2" type="ORF">COV31_01705</name>
</gene>
<dbReference type="Proteomes" id="UP000230232">
    <property type="component" value="Unassembled WGS sequence"/>
</dbReference>
<reference evidence="2 3" key="1">
    <citation type="submission" date="2017-09" db="EMBL/GenBank/DDBJ databases">
        <title>Depth-based differentiation of microbial function through sediment-hosted aquifers and enrichment of novel symbionts in the deep terrestrial subsurface.</title>
        <authorList>
            <person name="Probst A.J."/>
            <person name="Ladd B."/>
            <person name="Jarett J.K."/>
            <person name="Geller-Mcgrath D.E."/>
            <person name="Sieber C.M."/>
            <person name="Emerson J.B."/>
            <person name="Anantharaman K."/>
            <person name="Thomas B.C."/>
            <person name="Malmstrom R."/>
            <person name="Stieglmeier M."/>
            <person name="Klingl A."/>
            <person name="Woyke T."/>
            <person name="Ryan C.M."/>
            <person name="Banfield J.F."/>
        </authorList>
    </citation>
    <scope>NUCLEOTIDE SEQUENCE [LARGE SCALE GENOMIC DNA]</scope>
    <source>
        <strain evidence="2">CG10_big_fil_rev_8_21_14_0_10_46_23</strain>
    </source>
</reference>
<protein>
    <submittedName>
        <fullName evidence="2">Uncharacterized protein</fullName>
    </submittedName>
</protein>
<evidence type="ECO:0000256" key="1">
    <source>
        <dbReference type="SAM" id="MobiDB-lite"/>
    </source>
</evidence>
<sequence>MSSVRVLTKKEFYEEIDRDPDLRRLGEYRVVADPGMEIFPIDLDLSGRELYLGEGDFTGTFVAFGNTKADKVDFGSCRFSQVYLDYLEVRLLSLHFSQASSLMFDRAEIDSCDFGEFEVQELYFDELSSEVINIEDLSAGRIFVGDLKPTEVKFENRGPEEFKILFDEGGSQTIGELKREELGDFNYREPEDEEKEGARSLSVQEFMALLEEGTSLRSLGMYRIVPEDGGEVLEISTAELGEIDFGRGDFRNVEVRFVNPEMSSISFDLADFGSIVFEGGRIGTVDLAKAKAEKLVFRGTEIGTVFCDGVDASHCEFDEVEIEYMFLNNILCESLEFTNSEINEIYASRGEHEDISFDNCEVRLFNGHEAKFKTIHFGKSEFGRVVMRATTVEDLVDASELKAERFMIGYYDNNIENMEVKESTLGTEEGIQALTFRKLEPSELDREHVEARRQEQIPKEFKLK</sequence>
<proteinExistence type="predicted"/>
<dbReference type="SUPFAM" id="SSF141571">
    <property type="entry name" value="Pentapeptide repeat-like"/>
    <property type="match status" value="1"/>
</dbReference>
<accession>A0A2H0R472</accession>
<feature type="region of interest" description="Disordered" evidence="1">
    <location>
        <begin position="445"/>
        <end position="464"/>
    </location>
</feature>
<dbReference type="AlphaFoldDB" id="A0A2H0R472"/>